<comment type="caution">
    <text evidence="2">The sequence shown here is derived from an EMBL/GenBank/DDBJ whole genome shotgun (WGS) entry which is preliminary data.</text>
</comment>
<feature type="region of interest" description="Disordered" evidence="1">
    <location>
        <begin position="1"/>
        <end position="23"/>
    </location>
</feature>
<feature type="compositionally biased region" description="Basic and acidic residues" evidence="1">
    <location>
        <begin position="1"/>
        <end position="10"/>
    </location>
</feature>
<sequence>MRRTGWKAEEGDSWPEPGTRLTKRLRCERPVLQGGAKRGGIPRRARPAGPVITGAPGVAVIDTAGRSWFPEECPSGRVARRECPGKRRDIARPGGRGSPRSVRAAGRPGASARKRRNAAPLKGRGVRRTRSYLAADRAAAR</sequence>
<evidence type="ECO:0000256" key="1">
    <source>
        <dbReference type="SAM" id="MobiDB-lite"/>
    </source>
</evidence>
<feature type="compositionally biased region" description="Low complexity" evidence="1">
    <location>
        <begin position="98"/>
        <end position="107"/>
    </location>
</feature>
<protein>
    <submittedName>
        <fullName evidence="2">Uncharacterized protein</fullName>
    </submittedName>
</protein>
<evidence type="ECO:0000313" key="2">
    <source>
        <dbReference type="EMBL" id="GAA2854401.1"/>
    </source>
</evidence>
<name>A0ABN3VRR2_9ACTN</name>
<feature type="region of interest" description="Disordered" evidence="1">
    <location>
        <begin position="76"/>
        <end position="141"/>
    </location>
</feature>
<gene>
    <name evidence="2" type="ORF">GCM10010517_12420</name>
</gene>
<evidence type="ECO:0000313" key="3">
    <source>
        <dbReference type="Proteomes" id="UP001500831"/>
    </source>
</evidence>
<dbReference type="Proteomes" id="UP001500831">
    <property type="component" value="Unassembled WGS sequence"/>
</dbReference>
<dbReference type="EMBL" id="BAAAVI010000006">
    <property type="protein sequence ID" value="GAA2854401.1"/>
    <property type="molecule type" value="Genomic_DNA"/>
</dbReference>
<organism evidence="2 3">
    <name type="scientific">Streptosporangium fragile</name>
    <dbReference type="NCBI Taxonomy" id="46186"/>
    <lineage>
        <taxon>Bacteria</taxon>
        <taxon>Bacillati</taxon>
        <taxon>Actinomycetota</taxon>
        <taxon>Actinomycetes</taxon>
        <taxon>Streptosporangiales</taxon>
        <taxon>Streptosporangiaceae</taxon>
        <taxon>Streptosporangium</taxon>
    </lineage>
</organism>
<keyword evidence="3" id="KW-1185">Reference proteome</keyword>
<proteinExistence type="predicted"/>
<feature type="compositionally biased region" description="Basic and acidic residues" evidence="1">
    <location>
        <begin position="79"/>
        <end position="91"/>
    </location>
</feature>
<reference evidence="2 3" key="1">
    <citation type="journal article" date="2019" name="Int. J. Syst. Evol. Microbiol.">
        <title>The Global Catalogue of Microorganisms (GCM) 10K type strain sequencing project: providing services to taxonomists for standard genome sequencing and annotation.</title>
        <authorList>
            <consortium name="The Broad Institute Genomics Platform"/>
            <consortium name="The Broad Institute Genome Sequencing Center for Infectious Disease"/>
            <person name="Wu L."/>
            <person name="Ma J."/>
        </authorList>
    </citation>
    <scope>NUCLEOTIDE SEQUENCE [LARGE SCALE GENOMIC DNA]</scope>
    <source>
        <strain evidence="2 3">JCM 6242</strain>
    </source>
</reference>
<accession>A0ABN3VRR2</accession>